<proteinExistence type="inferred from homology"/>
<dbReference type="RefSeq" id="WP_038569395.1">
    <property type="nucleotide sequence ID" value="NZ_CP008889.1"/>
</dbReference>
<dbReference type="Pfam" id="PF06827">
    <property type="entry name" value="zf-FPG_IleRS"/>
    <property type="match status" value="1"/>
</dbReference>
<keyword evidence="4" id="KW-0479">Metal-binding</keyword>
<dbReference type="GO" id="GO:0003690">
    <property type="term" value="F:double-stranded DNA binding"/>
    <property type="evidence" value="ECO:0007669"/>
    <property type="project" value="UniProtKB-ARBA"/>
</dbReference>
<dbReference type="FunFam" id="1.10.8.50:FF:000003">
    <property type="entry name" value="Formamidopyrimidine-DNA glycosylase"/>
    <property type="match status" value="1"/>
</dbReference>
<evidence type="ECO:0000256" key="9">
    <source>
        <dbReference type="ARBA" id="ARBA00023125"/>
    </source>
</evidence>
<keyword evidence="11" id="KW-0456">Lyase</keyword>
<evidence type="ECO:0000256" key="1">
    <source>
        <dbReference type="ARBA" id="ARBA00001947"/>
    </source>
</evidence>
<keyword evidence="12" id="KW-0511">Multifunctional enzyme</keyword>
<reference evidence="17 18" key="1">
    <citation type="submission" date="2014-07" db="EMBL/GenBank/DDBJ databases">
        <title>Genome Sequencing of Dermacoccus nishinomiyaensis.</title>
        <authorList>
            <person name="Hong K.W."/>
            <person name="Chan K.G."/>
        </authorList>
    </citation>
    <scope>NUCLEOTIDE SEQUENCE [LARGE SCALE GENOMIC DNA]</scope>
    <source>
        <strain evidence="17 18">M25</strain>
    </source>
</reference>
<evidence type="ECO:0000256" key="13">
    <source>
        <dbReference type="ARBA" id="ARBA00023295"/>
    </source>
</evidence>
<dbReference type="SMART" id="SM00898">
    <property type="entry name" value="Fapy_DNA_glyco"/>
    <property type="match status" value="1"/>
</dbReference>
<dbReference type="InterPro" id="IPR010663">
    <property type="entry name" value="Znf_FPG/IleRS"/>
</dbReference>
<dbReference type="KEGG" id="dni:HX89_12120"/>
<evidence type="ECO:0000256" key="12">
    <source>
        <dbReference type="ARBA" id="ARBA00023268"/>
    </source>
</evidence>
<dbReference type="GO" id="GO:0006284">
    <property type="term" value="P:base-excision repair"/>
    <property type="evidence" value="ECO:0007669"/>
    <property type="project" value="InterPro"/>
</dbReference>
<evidence type="ECO:0000259" key="16">
    <source>
        <dbReference type="PROSITE" id="PS51066"/>
    </source>
</evidence>
<dbReference type="CDD" id="cd08970">
    <property type="entry name" value="AcNei1_N"/>
    <property type="match status" value="1"/>
</dbReference>
<evidence type="ECO:0000256" key="2">
    <source>
        <dbReference type="ARBA" id="ARBA00009409"/>
    </source>
</evidence>
<dbReference type="SUPFAM" id="SSF46946">
    <property type="entry name" value="S13-like H2TH domain"/>
    <property type="match status" value="1"/>
</dbReference>
<dbReference type="SUPFAM" id="SSF81624">
    <property type="entry name" value="N-terminal domain of MutM-like DNA repair proteins"/>
    <property type="match status" value="1"/>
</dbReference>
<comment type="similarity">
    <text evidence="2">Belongs to the FPG family.</text>
</comment>
<comment type="cofactor">
    <cofactor evidence="1">
        <name>Zn(2+)</name>
        <dbReference type="ChEBI" id="CHEBI:29105"/>
    </cofactor>
</comment>
<dbReference type="InterPro" id="IPR015887">
    <property type="entry name" value="DNA_glyclase_Znf_dom_DNA_BS"/>
</dbReference>
<dbReference type="InterPro" id="IPR015886">
    <property type="entry name" value="H2TH_FPG"/>
</dbReference>
<dbReference type="OrthoDB" id="9800855at2"/>
<keyword evidence="7" id="KW-0378">Hydrolase</keyword>
<dbReference type="InterPro" id="IPR010979">
    <property type="entry name" value="Ribosomal_uS13-like_H2TH"/>
</dbReference>
<dbReference type="SMART" id="SM01232">
    <property type="entry name" value="H2TH"/>
    <property type="match status" value="1"/>
</dbReference>
<evidence type="ECO:0000256" key="15">
    <source>
        <dbReference type="PROSITE-ProRule" id="PRU00391"/>
    </source>
</evidence>
<keyword evidence="5" id="KW-0227">DNA damage</keyword>
<evidence type="ECO:0000256" key="6">
    <source>
        <dbReference type="ARBA" id="ARBA00022771"/>
    </source>
</evidence>
<dbReference type="EC" id="4.2.99.18" evidence="3"/>
<dbReference type="InterPro" id="IPR035937">
    <property type="entry name" value="FPG_N"/>
</dbReference>
<dbReference type="GO" id="GO:0140078">
    <property type="term" value="F:class I DNA-(apurinic or apyrimidinic site) endonuclease activity"/>
    <property type="evidence" value="ECO:0007669"/>
    <property type="project" value="UniProtKB-EC"/>
</dbReference>
<evidence type="ECO:0000256" key="4">
    <source>
        <dbReference type="ARBA" id="ARBA00022723"/>
    </source>
</evidence>
<feature type="domain" description="FPG-type" evidence="16">
    <location>
        <begin position="246"/>
        <end position="280"/>
    </location>
</feature>
<keyword evidence="8" id="KW-0862">Zinc</keyword>
<dbReference type="PANTHER" id="PTHR42697">
    <property type="entry name" value="ENDONUCLEASE 8"/>
    <property type="match status" value="1"/>
</dbReference>
<dbReference type="GO" id="GO:0003684">
    <property type="term" value="F:damaged DNA binding"/>
    <property type="evidence" value="ECO:0007669"/>
    <property type="project" value="InterPro"/>
</dbReference>
<evidence type="ECO:0000256" key="7">
    <source>
        <dbReference type="ARBA" id="ARBA00022801"/>
    </source>
</evidence>
<dbReference type="Proteomes" id="UP000027986">
    <property type="component" value="Chromosome"/>
</dbReference>
<comment type="catalytic activity">
    <reaction evidence="14">
        <text>2'-deoxyribonucleotide-(2'-deoxyribose 5'-phosphate)-2'-deoxyribonucleotide-DNA = a 3'-end 2'-deoxyribonucleotide-(2,3-dehydro-2,3-deoxyribose 5'-phosphate)-DNA + a 5'-end 5'-phospho-2'-deoxyribonucleoside-DNA + H(+)</text>
        <dbReference type="Rhea" id="RHEA:66592"/>
        <dbReference type="Rhea" id="RHEA-COMP:13180"/>
        <dbReference type="Rhea" id="RHEA-COMP:16897"/>
        <dbReference type="Rhea" id="RHEA-COMP:17067"/>
        <dbReference type="ChEBI" id="CHEBI:15378"/>
        <dbReference type="ChEBI" id="CHEBI:136412"/>
        <dbReference type="ChEBI" id="CHEBI:157695"/>
        <dbReference type="ChEBI" id="CHEBI:167181"/>
        <dbReference type="EC" id="4.2.99.18"/>
    </reaction>
</comment>
<dbReference type="AlphaFoldDB" id="A0A075JHZ1"/>
<dbReference type="PANTHER" id="PTHR42697:SF3">
    <property type="entry name" value="ENDONUCLEASE 8 1"/>
    <property type="match status" value="1"/>
</dbReference>
<evidence type="ECO:0000313" key="18">
    <source>
        <dbReference type="Proteomes" id="UP000027986"/>
    </source>
</evidence>
<evidence type="ECO:0000256" key="11">
    <source>
        <dbReference type="ARBA" id="ARBA00023239"/>
    </source>
</evidence>
<evidence type="ECO:0000256" key="5">
    <source>
        <dbReference type="ARBA" id="ARBA00022763"/>
    </source>
</evidence>
<dbReference type="PROSITE" id="PS01242">
    <property type="entry name" value="ZF_FPG_1"/>
    <property type="match status" value="1"/>
</dbReference>
<evidence type="ECO:0000256" key="14">
    <source>
        <dbReference type="ARBA" id="ARBA00044632"/>
    </source>
</evidence>
<protein>
    <recommendedName>
        <fullName evidence="3">DNA-(apurinic or apyrimidinic site) lyase</fullName>
        <ecNumber evidence="3">4.2.99.18</ecNumber>
    </recommendedName>
</protein>
<evidence type="ECO:0000313" key="17">
    <source>
        <dbReference type="EMBL" id="AIF41554.1"/>
    </source>
</evidence>
<dbReference type="HOGENOM" id="CLU_038423_2_1_11"/>
<dbReference type="Gene3D" id="3.20.190.10">
    <property type="entry name" value="MutM-like, N-terminal"/>
    <property type="match status" value="1"/>
</dbReference>
<evidence type="ECO:0000256" key="3">
    <source>
        <dbReference type="ARBA" id="ARBA00012720"/>
    </source>
</evidence>
<keyword evidence="10" id="KW-0234">DNA repair</keyword>
<dbReference type="eggNOG" id="COG0266">
    <property type="taxonomic scope" value="Bacteria"/>
</dbReference>
<dbReference type="GO" id="GO:0000703">
    <property type="term" value="F:oxidized pyrimidine nucleobase lesion DNA N-glycosylase activity"/>
    <property type="evidence" value="ECO:0007669"/>
    <property type="project" value="TreeGrafter"/>
</dbReference>
<dbReference type="PROSITE" id="PS51066">
    <property type="entry name" value="ZF_FPG_2"/>
    <property type="match status" value="1"/>
</dbReference>
<organism evidence="17 18">
    <name type="scientific">Dermacoccus nishinomiyaensis</name>
    <dbReference type="NCBI Taxonomy" id="1274"/>
    <lineage>
        <taxon>Bacteria</taxon>
        <taxon>Bacillati</taxon>
        <taxon>Actinomycetota</taxon>
        <taxon>Actinomycetes</taxon>
        <taxon>Micrococcales</taxon>
        <taxon>Dermacoccaceae</taxon>
        <taxon>Dermacoccus</taxon>
    </lineage>
</organism>
<evidence type="ECO:0000256" key="10">
    <source>
        <dbReference type="ARBA" id="ARBA00023204"/>
    </source>
</evidence>
<dbReference type="Pfam" id="PF01149">
    <property type="entry name" value="Fapy_DNA_glyco"/>
    <property type="match status" value="1"/>
</dbReference>
<name>A0A075JHZ1_9MICO</name>
<dbReference type="GeneID" id="41841820"/>
<keyword evidence="13" id="KW-0326">Glycosidase</keyword>
<dbReference type="InterPro" id="IPR012319">
    <property type="entry name" value="FPG_cat"/>
</dbReference>
<keyword evidence="18" id="KW-1185">Reference proteome</keyword>
<dbReference type="GO" id="GO:0008270">
    <property type="term" value="F:zinc ion binding"/>
    <property type="evidence" value="ECO:0007669"/>
    <property type="project" value="UniProtKB-KW"/>
</dbReference>
<dbReference type="Gene3D" id="1.10.8.50">
    <property type="match status" value="1"/>
</dbReference>
<keyword evidence="6 15" id="KW-0863">Zinc-finger</keyword>
<gene>
    <name evidence="17" type="ORF">HX89_12120</name>
</gene>
<dbReference type="Pfam" id="PF06831">
    <property type="entry name" value="H2TH"/>
    <property type="match status" value="1"/>
</dbReference>
<dbReference type="EMBL" id="CP008889">
    <property type="protein sequence ID" value="AIF41554.1"/>
    <property type="molecule type" value="Genomic_DNA"/>
</dbReference>
<dbReference type="GO" id="GO:0008534">
    <property type="term" value="F:oxidized purine nucleobase lesion DNA N-glycosylase activity"/>
    <property type="evidence" value="ECO:0007669"/>
    <property type="project" value="UniProtKB-ARBA"/>
</dbReference>
<accession>A0A075JHZ1</accession>
<dbReference type="InterPro" id="IPR000214">
    <property type="entry name" value="Znf_DNA_glyclase/AP_lyase"/>
</dbReference>
<sequence>MPEGHVTHRIAGMMNDNFAGRIIKSSSPQGRFAESSARIDGRAFDHAEAYGKHMLVAFEGLDERVNIHLGLLGKFFWTYGVEPVEAPITGAIRWRLGASADDGDARGSVVMDLRGPNVCALKTPDEVAAIVGKLGPDPLRTDADPDVAWVRIRRTSTPIAALLMDQKVFNGVGNIYRAEVLFRHGLDPKMPGKFLRRTEFDAIWADLVALMPLGVRDGRIDTVRDEHSPEIMGRYPRVDKHGGEVYVYRRAGQPCLVCGTPVALEEFAGRNLFWCPRCQPHHRRRTPNP</sequence>
<dbReference type="SUPFAM" id="SSF57716">
    <property type="entry name" value="Glucocorticoid receptor-like (DNA-binding domain)"/>
    <property type="match status" value="1"/>
</dbReference>
<evidence type="ECO:0000256" key="8">
    <source>
        <dbReference type="ARBA" id="ARBA00022833"/>
    </source>
</evidence>
<dbReference type="GO" id="GO:0006979">
    <property type="term" value="P:response to oxidative stress"/>
    <property type="evidence" value="ECO:0007669"/>
    <property type="project" value="UniProtKB-ARBA"/>
</dbReference>
<keyword evidence="9" id="KW-0238">DNA-binding</keyword>